<evidence type="ECO:0000313" key="3">
    <source>
        <dbReference type="Proteomes" id="UP001279410"/>
    </source>
</evidence>
<evidence type="ECO:0000313" key="2">
    <source>
        <dbReference type="EMBL" id="GLD70916.1"/>
    </source>
</evidence>
<evidence type="ECO:0000256" key="1">
    <source>
        <dbReference type="SAM" id="Phobius"/>
    </source>
</evidence>
<keyword evidence="3" id="KW-1185">Reference proteome</keyword>
<comment type="caution">
    <text evidence="2">The sequence shown here is derived from an EMBL/GenBank/DDBJ whole genome shotgun (WGS) entry which is preliminary data.</text>
</comment>
<dbReference type="EMBL" id="BRZM01000462">
    <property type="protein sequence ID" value="GLD70916.1"/>
    <property type="molecule type" value="Genomic_DNA"/>
</dbReference>
<gene>
    <name evidence="2" type="ORF">AKAME5_002223500</name>
</gene>
<sequence>MRCSAVVTWCGRVAVLSAEALFGARPSAAVAGLKRNSEGRAAKISTELHKHGCCIISCIFTLLAIVVDVILFNGSPSTNLANAGYFGHRVDGAAGGLEVGAEAERGHVPREEEGGGRLVWISGAHDHWMW</sequence>
<protein>
    <submittedName>
        <fullName evidence="2">Matrix-remodeling-associated protein 7-like isoform X1</fullName>
    </submittedName>
</protein>
<keyword evidence="1" id="KW-0812">Transmembrane</keyword>
<dbReference type="AlphaFoldDB" id="A0AAD3NDF1"/>
<feature type="transmembrane region" description="Helical" evidence="1">
    <location>
        <begin position="53"/>
        <end position="72"/>
    </location>
</feature>
<accession>A0AAD3NDF1</accession>
<organism evidence="2 3">
    <name type="scientific">Lates japonicus</name>
    <name type="common">Japanese lates</name>
    <dbReference type="NCBI Taxonomy" id="270547"/>
    <lineage>
        <taxon>Eukaryota</taxon>
        <taxon>Metazoa</taxon>
        <taxon>Chordata</taxon>
        <taxon>Craniata</taxon>
        <taxon>Vertebrata</taxon>
        <taxon>Euteleostomi</taxon>
        <taxon>Actinopterygii</taxon>
        <taxon>Neopterygii</taxon>
        <taxon>Teleostei</taxon>
        <taxon>Neoteleostei</taxon>
        <taxon>Acanthomorphata</taxon>
        <taxon>Carangaria</taxon>
        <taxon>Carangaria incertae sedis</taxon>
        <taxon>Centropomidae</taxon>
        <taxon>Lates</taxon>
    </lineage>
</organism>
<reference evidence="2" key="1">
    <citation type="submission" date="2022-08" db="EMBL/GenBank/DDBJ databases">
        <title>Genome sequencing of akame (Lates japonicus).</title>
        <authorList>
            <person name="Hashiguchi Y."/>
            <person name="Takahashi H."/>
        </authorList>
    </citation>
    <scope>NUCLEOTIDE SEQUENCE</scope>
    <source>
        <strain evidence="2">Kochi</strain>
    </source>
</reference>
<keyword evidence="1" id="KW-1133">Transmembrane helix</keyword>
<name>A0AAD3NDF1_LATJO</name>
<proteinExistence type="predicted"/>
<keyword evidence="1" id="KW-0472">Membrane</keyword>
<dbReference type="Proteomes" id="UP001279410">
    <property type="component" value="Unassembled WGS sequence"/>
</dbReference>